<sequence length="311" mass="35838">MHKEKLNLFDLLALLHQILLSGCNYKIKSYSELESIITENGNIVQVRPNLYVNINIKNVPRDHVAYGHKVFAVSSQYDDTKKTVIKSPNNIWLTISQGISKHINCNSEKFHNRLVKHEGQKKLIIVVDGILGNWPEIVNRIVAEADNNTLEDWMKLQEKVAHLRKLNLELYFWLDRLEPIIWNLVATYRGEIDEYFQGRIVRIDRIFGSGGTYISGWLMNFFPYSGDHRVEIKDIPDGVVGIPFTLDGENLKFIAGFIGANQKILEVSNSESVVSSVIGWSIIEDVKNLYESSMQFISISREFNKFMISYW</sequence>
<dbReference type="PANTHER" id="PTHR31252">
    <property type="entry name" value="DUF4419 DOMAIN-CONTAINING PROTEIN"/>
    <property type="match status" value="1"/>
</dbReference>
<evidence type="ECO:0000313" key="3">
    <source>
        <dbReference type="Proteomes" id="UP000789901"/>
    </source>
</evidence>
<feature type="chain" id="PRO_5045980679" evidence="1">
    <location>
        <begin position="24"/>
        <end position="311"/>
    </location>
</feature>
<feature type="signal peptide" evidence="1">
    <location>
        <begin position="1"/>
        <end position="23"/>
    </location>
</feature>
<name>A0ABN7VEL9_GIGMA</name>
<dbReference type="PROSITE" id="PS51257">
    <property type="entry name" value="PROKAR_LIPOPROTEIN"/>
    <property type="match status" value="1"/>
</dbReference>
<evidence type="ECO:0000313" key="2">
    <source>
        <dbReference type="EMBL" id="CAG8762999.1"/>
    </source>
</evidence>
<dbReference type="Pfam" id="PF14388">
    <property type="entry name" value="DUF4419"/>
    <property type="match status" value="2"/>
</dbReference>
<gene>
    <name evidence="2" type="ORF">GMARGA_LOCUS17696</name>
</gene>
<dbReference type="InterPro" id="IPR025533">
    <property type="entry name" value="DUF4419"/>
</dbReference>
<keyword evidence="1" id="KW-0732">Signal</keyword>
<dbReference type="EMBL" id="CAJVQB010013575">
    <property type="protein sequence ID" value="CAG8762999.1"/>
    <property type="molecule type" value="Genomic_DNA"/>
</dbReference>
<proteinExistence type="predicted"/>
<reference evidence="2 3" key="1">
    <citation type="submission" date="2021-06" db="EMBL/GenBank/DDBJ databases">
        <authorList>
            <person name="Kallberg Y."/>
            <person name="Tangrot J."/>
            <person name="Rosling A."/>
        </authorList>
    </citation>
    <scope>NUCLEOTIDE SEQUENCE [LARGE SCALE GENOMIC DNA]</scope>
    <source>
        <strain evidence="2 3">120-4 pot B 10/14</strain>
    </source>
</reference>
<accession>A0ABN7VEL9</accession>
<organism evidence="2 3">
    <name type="scientific">Gigaspora margarita</name>
    <dbReference type="NCBI Taxonomy" id="4874"/>
    <lineage>
        <taxon>Eukaryota</taxon>
        <taxon>Fungi</taxon>
        <taxon>Fungi incertae sedis</taxon>
        <taxon>Mucoromycota</taxon>
        <taxon>Glomeromycotina</taxon>
        <taxon>Glomeromycetes</taxon>
        <taxon>Diversisporales</taxon>
        <taxon>Gigasporaceae</taxon>
        <taxon>Gigaspora</taxon>
    </lineage>
</organism>
<keyword evidence="3" id="KW-1185">Reference proteome</keyword>
<evidence type="ECO:0000256" key="1">
    <source>
        <dbReference type="SAM" id="SignalP"/>
    </source>
</evidence>
<dbReference type="Proteomes" id="UP000789901">
    <property type="component" value="Unassembled WGS sequence"/>
</dbReference>
<protein>
    <submittedName>
        <fullName evidence="2">43066_t:CDS:1</fullName>
    </submittedName>
</protein>
<dbReference type="PANTHER" id="PTHR31252:SF11">
    <property type="entry name" value="DUF4419 DOMAIN-CONTAINING PROTEIN"/>
    <property type="match status" value="1"/>
</dbReference>
<comment type="caution">
    <text evidence="2">The sequence shown here is derived from an EMBL/GenBank/DDBJ whole genome shotgun (WGS) entry which is preliminary data.</text>
</comment>